<proteinExistence type="predicted"/>
<accession>A0A2P4EY03</accession>
<reference evidence="5 6" key="1">
    <citation type="submission" date="2018-01" db="EMBL/GenBank/DDBJ databases">
        <title>Draft genome of the type strain Pseudomonas oceani DSM 100277 isolated from the deep water in Okinawa trough, northwestern Pacific Ocean.</title>
        <authorList>
            <person name="Gomila M."/>
            <person name="Mulet M."/>
            <person name="Garcia-Valdes E."/>
            <person name="Lalucat J."/>
        </authorList>
    </citation>
    <scope>NUCLEOTIDE SEQUENCE [LARGE SCALE GENOMIC DNA]</scope>
    <source>
        <strain evidence="5 6">DSM 100277</strain>
    </source>
</reference>
<dbReference type="GO" id="GO:0006633">
    <property type="term" value="P:fatty acid biosynthetic process"/>
    <property type="evidence" value="ECO:0007669"/>
    <property type="project" value="InterPro"/>
</dbReference>
<dbReference type="Gene3D" id="3.40.47.10">
    <property type="match status" value="1"/>
</dbReference>
<feature type="domain" description="Beta-ketoacyl-[acyl-carrier-protein] synthase III C-terminal" evidence="3">
    <location>
        <begin position="221"/>
        <end position="305"/>
    </location>
</feature>
<dbReference type="RefSeq" id="WP_104737336.1">
    <property type="nucleotide sequence ID" value="NZ_BMHR01000001.1"/>
</dbReference>
<dbReference type="Pfam" id="PF08545">
    <property type="entry name" value="ACP_syn_III"/>
    <property type="match status" value="1"/>
</dbReference>
<keyword evidence="2" id="KW-0012">Acyltransferase</keyword>
<dbReference type="PANTHER" id="PTHR34069:SF2">
    <property type="entry name" value="BETA-KETOACYL-[ACYL-CARRIER-PROTEIN] SYNTHASE III"/>
    <property type="match status" value="1"/>
</dbReference>
<dbReference type="CDD" id="cd00830">
    <property type="entry name" value="KAS_III"/>
    <property type="match status" value="1"/>
</dbReference>
<dbReference type="OrthoDB" id="9815506at2"/>
<dbReference type="PANTHER" id="PTHR34069">
    <property type="entry name" value="3-OXOACYL-[ACYL-CARRIER-PROTEIN] SYNTHASE 3"/>
    <property type="match status" value="1"/>
</dbReference>
<dbReference type="Pfam" id="PF08541">
    <property type="entry name" value="ACP_syn_III_C"/>
    <property type="match status" value="1"/>
</dbReference>
<comment type="caution">
    <text evidence="5">The sequence shown here is derived from an EMBL/GenBank/DDBJ whole genome shotgun (WGS) entry which is preliminary data.</text>
</comment>
<dbReference type="GO" id="GO:0004315">
    <property type="term" value="F:3-oxoacyl-[acyl-carrier-protein] synthase activity"/>
    <property type="evidence" value="ECO:0007669"/>
    <property type="project" value="InterPro"/>
</dbReference>
<evidence type="ECO:0000313" key="6">
    <source>
        <dbReference type="Proteomes" id="UP000243451"/>
    </source>
</evidence>
<gene>
    <name evidence="5" type="ORF">C1949_04830</name>
</gene>
<evidence type="ECO:0000259" key="4">
    <source>
        <dbReference type="Pfam" id="PF08545"/>
    </source>
</evidence>
<dbReference type="SUPFAM" id="SSF53901">
    <property type="entry name" value="Thiolase-like"/>
    <property type="match status" value="1"/>
</dbReference>
<dbReference type="Proteomes" id="UP000243451">
    <property type="component" value="Unassembled WGS sequence"/>
</dbReference>
<organism evidence="5 6">
    <name type="scientific">Halopseudomonas oceani</name>
    <dbReference type="NCBI Taxonomy" id="1708783"/>
    <lineage>
        <taxon>Bacteria</taxon>
        <taxon>Pseudomonadati</taxon>
        <taxon>Pseudomonadota</taxon>
        <taxon>Gammaproteobacteria</taxon>
        <taxon>Pseudomonadales</taxon>
        <taxon>Pseudomonadaceae</taxon>
        <taxon>Halopseudomonas</taxon>
    </lineage>
</organism>
<sequence>MIGVKAVASYIPEACIDNFEQASRFGEPESFVSNKIGAEKLPIKSDTEETSDLCVGAVRALQKKVPGFDLSAIDALVVVTQNGDGEGLPHTSAIVHAKLGLGPSVAAFDISLGCSGYVYGLHVLKAFMEGIGLENGLLLTADPYSKIVDKDDRNTAMLFGDAATATWMAHEPEWLLGKADFGTDGAGAEFLRTEKGRLHMNGRQIFNFASMNVPRQLKKVLAESGYTSADVDAYLLHQGSAAIIESISRRFGEDASKFVLDMGSTGNTVSSSVPLLLEKNWDRPWHRLVLCGFGVGLSWATTLLERADG</sequence>
<evidence type="ECO:0000313" key="5">
    <source>
        <dbReference type="EMBL" id="POB05098.1"/>
    </source>
</evidence>
<name>A0A2P4EY03_9GAMM</name>
<dbReference type="InterPro" id="IPR013747">
    <property type="entry name" value="ACP_syn_III_C"/>
</dbReference>
<keyword evidence="1" id="KW-0808">Transferase</keyword>
<dbReference type="InterPro" id="IPR013751">
    <property type="entry name" value="ACP_syn_III_N"/>
</dbReference>
<evidence type="ECO:0000259" key="3">
    <source>
        <dbReference type="Pfam" id="PF08541"/>
    </source>
</evidence>
<keyword evidence="6" id="KW-1185">Reference proteome</keyword>
<dbReference type="InterPro" id="IPR016039">
    <property type="entry name" value="Thiolase-like"/>
</dbReference>
<feature type="domain" description="Beta-ketoacyl-[acyl-carrier-protein] synthase III N-terminal" evidence="4">
    <location>
        <begin position="108"/>
        <end position="185"/>
    </location>
</feature>
<evidence type="ECO:0000256" key="1">
    <source>
        <dbReference type="ARBA" id="ARBA00022679"/>
    </source>
</evidence>
<evidence type="ECO:0000256" key="2">
    <source>
        <dbReference type="ARBA" id="ARBA00023315"/>
    </source>
</evidence>
<protein>
    <submittedName>
        <fullName evidence="5">Ketoacyl-ACP synthase III</fullName>
    </submittedName>
</protein>
<dbReference type="EMBL" id="PPSK01000003">
    <property type="protein sequence ID" value="POB05098.1"/>
    <property type="molecule type" value="Genomic_DNA"/>
</dbReference>
<dbReference type="GO" id="GO:0044550">
    <property type="term" value="P:secondary metabolite biosynthetic process"/>
    <property type="evidence" value="ECO:0007669"/>
    <property type="project" value="TreeGrafter"/>
</dbReference>
<dbReference type="AlphaFoldDB" id="A0A2P4EY03"/>